<dbReference type="InterPro" id="IPR029063">
    <property type="entry name" value="SAM-dependent_MTases_sf"/>
</dbReference>
<dbReference type="Gene3D" id="3.40.50.150">
    <property type="entry name" value="Vaccinia Virus protein VP39"/>
    <property type="match status" value="2"/>
</dbReference>
<dbReference type="SUPFAM" id="SSF53335">
    <property type="entry name" value="S-adenosyl-L-methionine-dependent methyltransferases"/>
    <property type="match status" value="1"/>
</dbReference>
<dbReference type="GO" id="GO:0006304">
    <property type="term" value="P:DNA modification"/>
    <property type="evidence" value="ECO:0007669"/>
    <property type="project" value="InterPro"/>
</dbReference>
<dbReference type="InterPro" id="IPR002052">
    <property type="entry name" value="DNA_methylase_N6_adenine_CS"/>
</dbReference>
<keyword evidence="2 7" id="KW-0489">Methyltransferase</keyword>
<dbReference type="Proteomes" id="UP000295304">
    <property type="component" value="Unassembled WGS sequence"/>
</dbReference>
<dbReference type="EMBL" id="SLZW01000003">
    <property type="protein sequence ID" value="TCS63684.1"/>
    <property type="molecule type" value="Genomic_DNA"/>
</dbReference>
<dbReference type="PANTHER" id="PTHR33841">
    <property type="entry name" value="DNA METHYLTRANSFERASE YEEA-RELATED"/>
    <property type="match status" value="1"/>
</dbReference>
<dbReference type="GO" id="GO:0032259">
    <property type="term" value="P:methylation"/>
    <property type="evidence" value="ECO:0007669"/>
    <property type="project" value="UniProtKB-KW"/>
</dbReference>
<keyword evidence="3" id="KW-0808">Transferase</keyword>
<dbReference type="Pfam" id="PF07669">
    <property type="entry name" value="Eco57I"/>
    <property type="match status" value="2"/>
</dbReference>
<protein>
    <recommendedName>
        <fullName evidence="1">site-specific DNA-methyltransferase (adenine-specific)</fullName>
        <ecNumber evidence="1">2.1.1.72</ecNumber>
    </recommendedName>
</protein>
<evidence type="ECO:0000256" key="4">
    <source>
        <dbReference type="ARBA" id="ARBA00022691"/>
    </source>
</evidence>
<comment type="catalytic activity">
    <reaction evidence="5">
        <text>a 2'-deoxyadenosine in DNA + S-adenosyl-L-methionine = an N(6)-methyl-2'-deoxyadenosine in DNA + S-adenosyl-L-homocysteine + H(+)</text>
        <dbReference type="Rhea" id="RHEA:15197"/>
        <dbReference type="Rhea" id="RHEA-COMP:12418"/>
        <dbReference type="Rhea" id="RHEA-COMP:12419"/>
        <dbReference type="ChEBI" id="CHEBI:15378"/>
        <dbReference type="ChEBI" id="CHEBI:57856"/>
        <dbReference type="ChEBI" id="CHEBI:59789"/>
        <dbReference type="ChEBI" id="CHEBI:90615"/>
        <dbReference type="ChEBI" id="CHEBI:90616"/>
        <dbReference type="EC" id="2.1.1.72"/>
    </reaction>
</comment>
<accession>A0A4R3JDB2</accession>
<comment type="caution">
    <text evidence="7">The sequence shown here is derived from an EMBL/GenBank/DDBJ whole genome shotgun (WGS) entry which is preliminary data.</text>
</comment>
<dbReference type="PANTHER" id="PTHR33841:SF1">
    <property type="entry name" value="DNA METHYLTRANSFERASE A"/>
    <property type="match status" value="1"/>
</dbReference>
<evidence type="ECO:0000256" key="5">
    <source>
        <dbReference type="ARBA" id="ARBA00047942"/>
    </source>
</evidence>
<dbReference type="InterPro" id="IPR050953">
    <property type="entry name" value="N4_N6_ade-DNA_methylase"/>
</dbReference>
<dbReference type="EC" id="2.1.1.72" evidence="1"/>
<keyword evidence="8" id="KW-1185">Reference proteome</keyword>
<proteinExistence type="predicted"/>
<feature type="domain" description="Type II methyltransferase M.TaqI-like" evidence="6">
    <location>
        <begin position="932"/>
        <end position="995"/>
    </location>
</feature>
<evidence type="ECO:0000259" key="6">
    <source>
        <dbReference type="Pfam" id="PF07669"/>
    </source>
</evidence>
<name>A0A4R3JDB2_9PROT</name>
<sequence>MFLGALFTKDFLVEGIRDTEAWKAVDDAALSAFKTNLTDIFKAFPTGEKPNESTTENDLIFPVLKALDWDHFLTQITAAKKGRSDVPDALLFKDAEAKTTANSEAQSAKKFMHGLVVAENKAWQIPLDRKGKHGSDQDLVDLAQSAPSTQILRYLTVSEVHSEGRILWGMLTNGRNWRIYYQKAKSRSEDFLDIDLPYILGVEGIGDDLLALEPEVQDHWLKVFYIMFRRASFLPDGAGEQTFHQIAMAEGLLWERKVAESLSGLVFGNVFPSLAAGLAANDPQAPNPITPQYLDEVKQATLILLYRLLFVLYAEDRNLLPVKSKRYDDYGMRDKVRMDIAKRIDDKDQFSDKRTIYWDHLKGLFASINEGDASIGIPPYNGGLFSASRTPMLNRAGLPDSILAPAIDALSRHDEKGERKWINYRDLRVQQLGSIYERLLEFELGFNEDGKVEVRPNIFARKGSGSYYTPDDLVQLVIERTVSPLINECRDHFRDKAEELKSGKGSKKERLKTLQDLDPASAILNLRICDPAMGSGHFLVTLVDYLSSAILEAITEAEHVVDWADDDALYASPLSERIETLREHIFVQAEANTWTVEDEHLDDRQLVRRIILKRVVHGVDFNPMAVELAKVSLWLHTFTVGAPLSYLDHHLRCGNSLFGEDIRDVMDELSKRFKLLINPYVAQAKAASAGMKTVGNLSDVDIGEVKTSAAAFEQVLDDTKHLSAVLSLRQALRWMGMHDLTKKKLPFALEAIFDGSLVAQAKNKATKSKQKMDFVHMVTAGFPLHDDGEQPDLTVAKTKKGSSVGVKQADVLKNAARILGRAKELTKEQHFFHWQTAFPDIWDNWESAEVTGGFDAIIGNPPWDRMKLQEVEWFAERRPEIAHQAKAADRKKMVKVLEKAGDPLYGDYLIAADRAESAAQVARKCGHYPLLSGGDINLYSLFVERAQKLVKPTGIVGLLVPSGIASDKGASAFFKTIATKGRLSALLDFENKKVFFPDVHASFKFCALIAGGNERKFEQAECAFFLHSIAEIETAAFGLQPSDFAAVNPNTGTAPIFRTRRDADLTTAIYARVPVLVDRRKTPPKTVWPVKYTTMFHMTNDSDKFHTLSELEENGCYKVGANRWKKGEDEFEPVYEGKMVQAYDHRAANIVVNLENLNRPAQPESATTEQHADPAWLPNPQYWVSSNDIDWPEDLSFAIAFKDVTAPTNVRTMIAAIIPSSGVGNTLPLLLPPLPDIPEDEDLIAPWEKQVAEAVCAYKENSFVLVANLNAMAFDYIARQKVQGQHLNSYIVEQLPVLPDAAYSHKVGKTTARDIVREEVLKLTYTATDMEPFARDMGYEGDPFVWDEDERRHSRARLDALFFILYGISREDADYILSTFPIVKKQDMAEHDRYLTRDLILAYMAAFEAGYADTRVAP</sequence>
<reference evidence="7 8" key="1">
    <citation type="submission" date="2019-03" db="EMBL/GenBank/DDBJ databases">
        <title>Genomic Encyclopedia of Type Strains, Phase IV (KMG-IV): sequencing the most valuable type-strain genomes for metagenomic binning, comparative biology and taxonomic classification.</title>
        <authorList>
            <person name="Goeker M."/>
        </authorList>
    </citation>
    <scope>NUCLEOTIDE SEQUENCE [LARGE SCALE GENOMIC DNA]</scope>
    <source>
        <strain evidence="7 8">DSM 101688</strain>
    </source>
</reference>
<dbReference type="GO" id="GO:0009007">
    <property type="term" value="F:site-specific DNA-methyltransferase (adenine-specific) activity"/>
    <property type="evidence" value="ECO:0007669"/>
    <property type="project" value="UniProtKB-EC"/>
</dbReference>
<organism evidence="7 8">
    <name type="scientific">Varunaivibrio sulfuroxidans</name>
    <dbReference type="NCBI Taxonomy" id="1773489"/>
    <lineage>
        <taxon>Bacteria</taxon>
        <taxon>Pseudomonadati</taxon>
        <taxon>Pseudomonadota</taxon>
        <taxon>Alphaproteobacteria</taxon>
        <taxon>Rhodospirillales</taxon>
        <taxon>Magnetovibrionaceae</taxon>
        <taxon>Varunaivibrio</taxon>
    </lineage>
</organism>
<evidence type="ECO:0000256" key="3">
    <source>
        <dbReference type="ARBA" id="ARBA00022679"/>
    </source>
</evidence>
<dbReference type="PROSITE" id="PS00092">
    <property type="entry name" value="N6_MTASE"/>
    <property type="match status" value="1"/>
</dbReference>
<evidence type="ECO:0000256" key="1">
    <source>
        <dbReference type="ARBA" id="ARBA00011900"/>
    </source>
</evidence>
<evidence type="ECO:0000313" key="7">
    <source>
        <dbReference type="EMBL" id="TCS63684.1"/>
    </source>
</evidence>
<dbReference type="OrthoDB" id="9806213at2"/>
<gene>
    <name evidence="7" type="ORF">EDD55_103309</name>
</gene>
<dbReference type="InterPro" id="IPR011639">
    <property type="entry name" value="MethylTrfase_TaqI-like_dom"/>
</dbReference>
<evidence type="ECO:0000313" key="8">
    <source>
        <dbReference type="Proteomes" id="UP000295304"/>
    </source>
</evidence>
<dbReference type="GO" id="GO:0003676">
    <property type="term" value="F:nucleic acid binding"/>
    <property type="evidence" value="ECO:0007669"/>
    <property type="project" value="InterPro"/>
</dbReference>
<feature type="domain" description="Type II methyltransferase M.TaqI-like" evidence="6">
    <location>
        <begin position="616"/>
        <end position="871"/>
    </location>
</feature>
<evidence type="ECO:0000256" key="2">
    <source>
        <dbReference type="ARBA" id="ARBA00022603"/>
    </source>
</evidence>
<keyword evidence="4" id="KW-0949">S-adenosyl-L-methionine</keyword>
<dbReference type="PRINTS" id="PR00507">
    <property type="entry name" value="N12N6MTFRASE"/>
</dbReference>
<dbReference type="RefSeq" id="WP_132938641.1">
    <property type="nucleotide sequence ID" value="NZ_CP119676.1"/>
</dbReference>